<dbReference type="NCBIfam" id="TIGR00749">
    <property type="entry name" value="glk"/>
    <property type="match status" value="1"/>
</dbReference>
<keyword evidence="5" id="KW-1185">Reference proteome</keyword>
<dbReference type="Pfam" id="PF02685">
    <property type="entry name" value="Glucokinase"/>
    <property type="match status" value="1"/>
</dbReference>
<reference evidence="4 5" key="1">
    <citation type="submission" date="2016-09" db="EMBL/GenBank/DDBJ databases">
        <title>Acidihalobacter prosperus V6 (DSM14174).</title>
        <authorList>
            <person name="Khaleque H.N."/>
            <person name="Ramsay J.P."/>
            <person name="Murphy R.J.T."/>
            <person name="Kaksonen A.H."/>
            <person name="Boxall N.J."/>
            <person name="Watkin E.L.J."/>
        </authorList>
    </citation>
    <scope>NUCLEOTIDE SEQUENCE [LARGE SCALE GENOMIC DNA]</scope>
    <source>
        <strain evidence="4 5">V6</strain>
    </source>
</reference>
<dbReference type="Gene3D" id="3.40.367.20">
    <property type="match status" value="1"/>
</dbReference>
<dbReference type="GO" id="GO:0005536">
    <property type="term" value="F:D-glucose binding"/>
    <property type="evidence" value="ECO:0007669"/>
    <property type="project" value="InterPro"/>
</dbReference>
<protein>
    <submittedName>
        <fullName evidence="4">Glucokinase</fullName>
    </submittedName>
</protein>
<proteinExistence type="inferred from homology"/>
<dbReference type="SUPFAM" id="SSF53067">
    <property type="entry name" value="Actin-like ATPase domain"/>
    <property type="match status" value="1"/>
</dbReference>
<dbReference type="Gene3D" id="3.30.420.40">
    <property type="match status" value="1"/>
</dbReference>
<sequence>MKLLAGDIGGTKTLLRLSETGPDRHMATLHEARYPSAEHADLAPIVRDFLARAPDGPHSMAAACFALAGPVQDSGGGQRARLTNLPWQLDSHQLERALEIPRIRLINDFAGVGYSIGALPPAALTTLQAGQPDPTAPSLVLGAGTGLGVCTLCPVPGGAPRLLAAEAGHANFSPADEQQSRLASIVREREGHCTREHLLSGIGLQRIYEFVCQEAGQEPAAIRGAADPPAAISQLGLTGDDPLAAEALGLFVRIYAGQAADLALAVLPFAGVYLAGGIAPKILARLREPDVITAFTDRPPMRALLEAMPLRIVLDQAAGLTGALECARRLADTLEQV</sequence>
<keyword evidence="1" id="KW-0808">Transferase</keyword>
<dbReference type="AlphaFoldDB" id="A0A1D8K605"/>
<dbReference type="EMBL" id="CP017448">
    <property type="protein sequence ID" value="AOV16396.1"/>
    <property type="molecule type" value="Genomic_DNA"/>
</dbReference>
<keyword evidence="2 4" id="KW-0418">Kinase</keyword>
<dbReference type="KEGG" id="aaeo:BJI67_04325"/>
<comment type="similarity">
    <text evidence="3">Belongs to the bacterial glucokinase family.</text>
</comment>
<dbReference type="CDD" id="cd24008">
    <property type="entry name" value="ASKHA_NBD_GLK"/>
    <property type="match status" value="1"/>
</dbReference>
<evidence type="ECO:0000256" key="1">
    <source>
        <dbReference type="ARBA" id="ARBA00022679"/>
    </source>
</evidence>
<dbReference type="InterPro" id="IPR003836">
    <property type="entry name" value="Glucokinase"/>
</dbReference>
<dbReference type="InterPro" id="IPR043129">
    <property type="entry name" value="ATPase_NBD"/>
</dbReference>
<dbReference type="Proteomes" id="UP000095342">
    <property type="component" value="Chromosome"/>
</dbReference>
<dbReference type="RefSeq" id="WP_070071988.1">
    <property type="nucleotide sequence ID" value="NZ_CP017448.1"/>
</dbReference>
<name>A0A1D8K605_9GAMM</name>
<dbReference type="PANTHER" id="PTHR47363">
    <property type="entry name" value="GLUCOKINASE"/>
    <property type="match status" value="1"/>
</dbReference>
<dbReference type="GO" id="GO:0004340">
    <property type="term" value="F:glucokinase activity"/>
    <property type="evidence" value="ECO:0007669"/>
    <property type="project" value="InterPro"/>
</dbReference>
<dbReference type="PANTHER" id="PTHR47363:SF1">
    <property type="entry name" value="GLUCOKINASE"/>
    <property type="match status" value="1"/>
</dbReference>
<gene>
    <name evidence="4" type="ORF">BJI67_04325</name>
</gene>
<evidence type="ECO:0000313" key="4">
    <source>
        <dbReference type="EMBL" id="AOV16396.1"/>
    </source>
</evidence>
<evidence type="ECO:0000256" key="2">
    <source>
        <dbReference type="ARBA" id="ARBA00022777"/>
    </source>
</evidence>
<dbReference type="GO" id="GO:0005524">
    <property type="term" value="F:ATP binding"/>
    <property type="evidence" value="ECO:0007669"/>
    <property type="project" value="InterPro"/>
</dbReference>
<dbReference type="GO" id="GO:0006096">
    <property type="term" value="P:glycolytic process"/>
    <property type="evidence" value="ECO:0007669"/>
    <property type="project" value="InterPro"/>
</dbReference>
<evidence type="ECO:0000313" key="5">
    <source>
        <dbReference type="Proteomes" id="UP000095342"/>
    </source>
</evidence>
<organism evidence="4 5">
    <name type="scientific">Acidihalobacter aeolianus</name>
    <dbReference type="NCBI Taxonomy" id="2792603"/>
    <lineage>
        <taxon>Bacteria</taxon>
        <taxon>Pseudomonadati</taxon>
        <taxon>Pseudomonadota</taxon>
        <taxon>Gammaproteobacteria</taxon>
        <taxon>Chromatiales</taxon>
        <taxon>Ectothiorhodospiraceae</taxon>
        <taxon>Acidihalobacter</taxon>
    </lineage>
</organism>
<evidence type="ECO:0000256" key="3">
    <source>
        <dbReference type="RuleBase" id="RU004046"/>
    </source>
</evidence>
<accession>A0A1D8K605</accession>